<feature type="compositionally biased region" description="Low complexity" evidence="1">
    <location>
        <begin position="499"/>
        <end position="512"/>
    </location>
</feature>
<feature type="compositionally biased region" description="Polar residues" evidence="1">
    <location>
        <begin position="261"/>
        <end position="274"/>
    </location>
</feature>
<dbReference type="Pfam" id="PF06746">
    <property type="entry name" value="DUF1216"/>
    <property type="match status" value="2"/>
</dbReference>
<dbReference type="AlphaFoldDB" id="A0ABC8JJB9"/>
<keyword evidence="5" id="KW-1185">Reference proteome</keyword>
<dbReference type="InterPro" id="IPR009605">
    <property type="entry name" value="DUF1216"/>
</dbReference>
<sequence length="518" mass="55165">MARVHLLLCFTILFASVTLFDVASAFLKLKPSLPKIEDPKTVADVEGYTVKVVMVFVGDLEKECPKTSKFKMFFDKLRGFAKFVCPLNLFRKKDDAEVKSKEDGIIKTIASFAVGRIKREIQEEKEEAIETFKFMKTLGGKILGGRKKEEKEETMTLTPEQLKEIKDGILKWQTVITKVVNTMVVSTTTTTTTTNEGSDSATTTPTAGDSSSPNSGTDTGSPSNKPSAGSNPGAGAGTGTGTPSKDTDKPSAGSNPGAGTGTPSKDTDTPSAGSNPGAETETPSMDTDKPSAGSNPGAETGTPSKDTDTPSAGSNPGAGNPSKDTNNQSNSASSETKSTTTSQTKEVTVTEVETQTSEQVMAFLMNLEKKCPPKDEYKQFFEQLKSTMTGSAKVASPKRKGLFARIKGAVGKIGDAMKFIRSRITGKSAEVKKSMETFQTEVIKSMEELDAIHAKIVAQNQSKKGGTMTCTPEQQAEIKTTITKWEQVTTQFVEVAIKSETSTTSSTETSSTGKAQAN</sequence>
<protein>
    <recommendedName>
        <fullName evidence="3">DUF1216 domain-containing protein</fullName>
    </recommendedName>
</protein>
<dbReference type="PANTHER" id="PTHR31607">
    <property type="entry name" value="DUF1216 DOMAIN-CONTAINING PROTEIN-RELATED"/>
    <property type="match status" value="1"/>
</dbReference>
<feature type="compositionally biased region" description="Low complexity" evidence="1">
    <location>
        <begin position="189"/>
        <end position="204"/>
    </location>
</feature>
<feature type="region of interest" description="Disordered" evidence="1">
    <location>
        <begin position="497"/>
        <end position="518"/>
    </location>
</feature>
<feature type="signal peptide" evidence="2">
    <location>
        <begin position="1"/>
        <end position="25"/>
    </location>
</feature>
<dbReference type="EMBL" id="CAKOAT010113044">
    <property type="protein sequence ID" value="CAH8330279.1"/>
    <property type="molecule type" value="Genomic_DNA"/>
</dbReference>
<organism evidence="4 5">
    <name type="scientific">Eruca vesicaria subsp. sativa</name>
    <name type="common">Garden rocket</name>
    <name type="synonym">Eruca sativa</name>
    <dbReference type="NCBI Taxonomy" id="29727"/>
    <lineage>
        <taxon>Eukaryota</taxon>
        <taxon>Viridiplantae</taxon>
        <taxon>Streptophyta</taxon>
        <taxon>Embryophyta</taxon>
        <taxon>Tracheophyta</taxon>
        <taxon>Spermatophyta</taxon>
        <taxon>Magnoliopsida</taxon>
        <taxon>eudicotyledons</taxon>
        <taxon>Gunneridae</taxon>
        <taxon>Pentapetalae</taxon>
        <taxon>rosids</taxon>
        <taxon>malvids</taxon>
        <taxon>Brassicales</taxon>
        <taxon>Brassicaceae</taxon>
        <taxon>Brassiceae</taxon>
        <taxon>Eruca</taxon>
    </lineage>
</organism>
<accession>A0ABC8JJB9</accession>
<evidence type="ECO:0000313" key="4">
    <source>
        <dbReference type="EMBL" id="CAH8330279.1"/>
    </source>
</evidence>
<evidence type="ECO:0000259" key="3">
    <source>
        <dbReference type="Pfam" id="PF06746"/>
    </source>
</evidence>
<evidence type="ECO:0000313" key="5">
    <source>
        <dbReference type="Proteomes" id="UP001642260"/>
    </source>
</evidence>
<gene>
    <name evidence="4" type="ORF">ERUC_LOCUS11959</name>
</gene>
<evidence type="ECO:0000256" key="1">
    <source>
        <dbReference type="SAM" id="MobiDB-lite"/>
    </source>
</evidence>
<evidence type="ECO:0000256" key="2">
    <source>
        <dbReference type="SAM" id="SignalP"/>
    </source>
</evidence>
<reference evidence="4 5" key="1">
    <citation type="submission" date="2022-03" db="EMBL/GenBank/DDBJ databases">
        <authorList>
            <person name="Macdonald S."/>
            <person name="Ahmed S."/>
            <person name="Newling K."/>
        </authorList>
    </citation>
    <scope>NUCLEOTIDE SEQUENCE [LARGE SCALE GENOMIC DNA]</scope>
</reference>
<feature type="region of interest" description="Disordered" evidence="1">
    <location>
        <begin position="189"/>
        <end position="354"/>
    </location>
</feature>
<feature type="domain" description="DUF1216" evidence="3">
    <location>
        <begin position="380"/>
        <end position="513"/>
    </location>
</feature>
<feature type="compositionally biased region" description="Low complexity" evidence="1">
    <location>
        <begin position="333"/>
        <end position="354"/>
    </location>
</feature>
<name>A0ABC8JJB9_ERUVS</name>
<feature type="chain" id="PRO_5044787260" description="DUF1216 domain-containing protein" evidence="2">
    <location>
        <begin position="26"/>
        <end position="518"/>
    </location>
</feature>
<dbReference type="PANTHER" id="PTHR31607:SF34">
    <property type="entry name" value="OF RNA POLYMERASE II TRANSCRIPTION SUBUNIT-LIKE PROTEIN, PUTATIVE (DUF1216)-RELATED"/>
    <property type="match status" value="1"/>
</dbReference>
<keyword evidence="2" id="KW-0732">Signal</keyword>
<comment type="caution">
    <text evidence="4">The sequence shown here is derived from an EMBL/GenBank/DDBJ whole genome shotgun (WGS) entry which is preliminary data.</text>
</comment>
<proteinExistence type="predicted"/>
<feature type="compositionally biased region" description="Polar residues" evidence="1">
    <location>
        <begin position="205"/>
        <end position="225"/>
    </location>
</feature>
<dbReference type="Proteomes" id="UP001642260">
    <property type="component" value="Unassembled WGS sequence"/>
</dbReference>
<feature type="domain" description="DUF1216" evidence="3">
    <location>
        <begin position="73"/>
        <end position="198"/>
    </location>
</feature>
<feature type="compositionally biased region" description="Polar residues" evidence="1">
    <location>
        <begin position="322"/>
        <end position="332"/>
    </location>
</feature>
<feature type="compositionally biased region" description="Polar residues" evidence="1">
    <location>
        <begin position="301"/>
        <end position="314"/>
    </location>
</feature>